<evidence type="ECO:0000256" key="4">
    <source>
        <dbReference type="ARBA" id="ARBA00022553"/>
    </source>
</evidence>
<dbReference type="Pfam" id="PF14417">
    <property type="entry name" value="MEDS"/>
    <property type="match status" value="1"/>
</dbReference>
<feature type="domain" description="Histidine kinase" evidence="12">
    <location>
        <begin position="264"/>
        <end position="480"/>
    </location>
</feature>
<evidence type="ECO:0000256" key="5">
    <source>
        <dbReference type="ARBA" id="ARBA00022679"/>
    </source>
</evidence>
<dbReference type="InterPro" id="IPR036890">
    <property type="entry name" value="HATPase_C_sf"/>
</dbReference>
<reference evidence="14" key="1">
    <citation type="submission" date="2022-02" db="EMBL/GenBank/DDBJ databases">
        <title>Halalkalibacter sp. nov. isolated from Lonar Lake, India.</title>
        <authorList>
            <person name="Joshi A."/>
            <person name="Thite S."/>
            <person name="Lodha T."/>
        </authorList>
    </citation>
    <scope>NUCLEOTIDE SEQUENCE</scope>
    <source>
        <strain evidence="14">MEB205</strain>
    </source>
</reference>
<name>A0A9X2I7I0_9BACI</name>
<dbReference type="PANTHER" id="PTHR43047:SF72">
    <property type="entry name" value="OSMOSENSING HISTIDINE PROTEIN KINASE SLN1"/>
    <property type="match status" value="1"/>
</dbReference>
<evidence type="ECO:0000259" key="13">
    <source>
        <dbReference type="PROSITE" id="PS50110"/>
    </source>
</evidence>
<dbReference type="InterPro" id="IPR003594">
    <property type="entry name" value="HATPase_dom"/>
</dbReference>
<evidence type="ECO:0000256" key="6">
    <source>
        <dbReference type="ARBA" id="ARBA00022741"/>
    </source>
</evidence>
<dbReference type="EMBL" id="JAKRYL010000030">
    <property type="protein sequence ID" value="MCL7749482.1"/>
    <property type="molecule type" value="Genomic_DNA"/>
</dbReference>
<proteinExistence type="predicted"/>
<dbReference type="Pfam" id="PF02518">
    <property type="entry name" value="HATPase_c"/>
    <property type="match status" value="1"/>
</dbReference>
<dbReference type="InterPro" id="IPR001789">
    <property type="entry name" value="Sig_transdc_resp-reg_receiver"/>
</dbReference>
<dbReference type="GO" id="GO:0005886">
    <property type="term" value="C:plasma membrane"/>
    <property type="evidence" value="ECO:0007669"/>
    <property type="project" value="UniProtKB-SubCell"/>
</dbReference>
<evidence type="ECO:0000256" key="2">
    <source>
        <dbReference type="ARBA" id="ARBA00004651"/>
    </source>
</evidence>
<dbReference type="InterPro" id="IPR005467">
    <property type="entry name" value="His_kinase_dom"/>
</dbReference>
<dbReference type="SUPFAM" id="SSF47384">
    <property type="entry name" value="Homodimeric domain of signal transducing histidine kinase"/>
    <property type="match status" value="1"/>
</dbReference>
<evidence type="ECO:0000259" key="12">
    <source>
        <dbReference type="PROSITE" id="PS50109"/>
    </source>
</evidence>
<dbReference type="Gene3D" id="3.30.565.10">
    <property type="entry name" value="Histidine kinase-like ATPase, C-terminal domain"/>
    <property type="match status" value="1"/>
</dbReference>
<dbReference type="FunFam" id="3.30.565.10:FF:000006">
    <property type="entry name" value="Sensor histidine kinase WalK"/>
    <property type="match status" value="1"/>
</dbReference>
<accession>A0A9X2I7I0</accession>
<dbReference type="SUPFAM" id="SSF52172">
    <property type="entry name" value="CheY-like"/>
    <property type="match status" value="1"/>
</dbReference>
<sequence>MKRTELTSVDLTEPFTLKELTNSSMIESGAHILYMFNDHLLYTQNATSYIMEGLNKGHRIVLFEDQTFFDQINNNLLLEGYSEDALKQITYICHSKHYSTNNQFQADHCYENLVKLLKPAVEQHRTTRIWGQVLAQNALVSELRKYECSCDEFLNSEKVISVCAYNALETPSYIQNEMLKVHGYFMVDEKIEKSPFYNKKYVVNISPTEQLKLKKIEMENQELKRRNHQLVKEKASQKEREQDLRIAKRNAEKANAMKTTFLSQMSHDLRTPLNIIQGYSQISLLETNDPRIQSNIQKIYDASNNLLKLIEEILDFSAIEAGKVSINKECIHARSFIDQCIKSIFDITHSNQIIKVDDIDDQMYIEADRLRLTQVLTNLITNAVKYTQSNGHISISLDHDHVKDQVIINVEDTGIGIPSNELTLIFEPFYRSKRTMSKWKGTGIGLAIVAQLTTKMDGTYGVRSKEGIGSSFWVSFKGFVAKKETTDISESPFATNALPATPKMKILYIEDNLDNVDLMSSMLHIITEVELYSEATGKSGYHKAIEVQPELILLDLHLPDMNGLEVLDNLKCHPLTKSIPVIVISAEALESTIDLSLEKGCQSYLTKPVHLEKLRDLVLRHNG</sequence>
<dbReference type="GO" id="GO:0005524">
    <property type="term" value="F:ATP binding"/>
    <property type="evidence" value="ECO:0007669"/>
    <property type="project" value="UniProtKB-KW"/>
</dbReference>
<dbReference type="SMART" id="SM00387">
    <property type="entry name" value="HATPase_c"/>
    <property type="match status" value="1"/>
</dbReference>
<dbReference type="Gene3D" id="1.10.287.130">
    <property type="match status" value="1"/>
</dbReference>
<gene>
    <name evidence="14" type="ORF">MF646_20395</name>
</gene>
<dbReference type="Proteomes" id="UP001139150">
    <property type="component" value="Unassembled WGS sequence"/>
</dbReference>
<evidence type="ECO:0000256" key="1">
    <source>
        <dbReference type="ARBA" id="ARBA00000085"/>
    </source>
</evidence>
<dbReference type="Gene3D" id="3.40.50.2300">
    <property type="match status" value="1"/>
</dbReference>
<dbReference type="CDD" id="cd00082">
    <property type="entry name" value="HisKA"/>
    <property type="match status" value="1"/>
</dbReference>
<dbReference type="GO" id="GO:0009927">
    <property type="term" value="F:histidine phosphotransfer kinase activity"/>
    <property type="evidence" value="ECO:0007669"/>
    <property type="project" value="TreeGrafter"/>
</dbReference>
<evidence type="ECO:0000313" key="15">
    <source>
        <dbReference type="Proteomes" id="UP001139150"/>
    </source>
</evidence>
<dbReference type="InterPro" id="IPR025847">
    <property type="entry name" value="MEDS_domain"/>
</dbReference>
<keyword evidence="7" id="KW-0418">Kinase</keyword>
<dbReference type="InterPro" id="IPR003661">
    <property type="entry name" value="HisK_dim/P_dom"/>
</dbReference>
<dbReference type="PROSITE" id="PS50110">
    <property type="entry name" value="RESPONSE_REGULATORY"/>
    <property type="match status" value="1"/>
</dbReference>
<dbReference type="AlphaFoldDB" id="A0A9X2I7I0"/>
<evidence type="ECO:0000256" key="7">
    <source>
        <dbReference type="ARBA" id="ARBA00022777"/>
    </source>
</evidence>
<evidence type="ECO:0000313" key="14">
    <source>
        <dbReference type="EMBL" id="MCL7749482.1"/>
    </source>
</evidence>
<dbReference type="Pfam" id="PF00072">
    <property type="entry name" value="Response_reg"/>
    <property type="match status" value="1"/>
</dbReference>
<evidence type="ECO:0000256" key="9">
    <source>
        <dbReference type="ARBA" id="ARBA00023012"/>
    </source>
</evidence>
<feature type="domain" description="Response regulatory" evidence="13">
    <location>
        <begin position="505"/>
        <end position="622"/>
    </location>
</feature>
<keyword evidence="4 10" id="KW-0597">Phosphoprotein</keyword>
<keyword evidence="11" id="KW-0175">Coiled coil</keyword>
<comment type="catalytic activity">
    <reaction evidence="1">
        <text>ATP + protein L-histidine = ADP + protein N-phospho-L-histidine.</text>
        <dbReference type="EC" id="2.7.13.3"/>
    </reaction>
</comment>
<protein>
    <recommendedName>
        <fullName evidence="3">histidine kinase</fullName>
        <ecNumber evidence="3">2.7.13.3</ecNumber>
    </recommendedName>
</protein>
<dbReference type="CDD" id="cd00075">
    <property type="entry name" value="HATPase"/>
    <property type="match status" value="1"/>
</dbReference>
<dbReference type="RefSeq" id="WP_250098342.1">
    <property type="nucleotide sequence ID" value="NZ_JAKRYL010000030.1"/>
</dbReference>
<dbReference type="InterPro" id="IPR011006">
    <property type="entry name" value="CheY-like_superfamily"/>
</dbReference>
<comment type="subcellular location">
    <subcellularLocation>
        <location evidence="2">Cell membrane</location>
        <topology evidence="2">Multi-pass membrane protein</topology>
    </subcellularLocation>
</comment>
<evidence type="ECO:0000256" key="11">
    <source>
        <dbReference type="SAM" id="Coils"/>
    </source>
</evidence>
<dbReference type="SMART" id="SM00448">
    <property type="entry name" value="REC"/>
    <property type="match status" value="1"/>
</dbReference>
<dbReference type="InterPro" id="IPR036097">
    <property type="entry name" value="HisK_dim/P_sf"/>
</dbReference>
<keyword evidence="9" id="KW-0902">Two-component regulatory system</keyword>
<feature type="coiled-coil region" evidence="11">
    <location>
        <begin position="213"/>
        <end position="240"/>
    </location>
</feature>
<feature type="modified residue" description="4-aspartylphosphate" evidence="10">
    <location>
        <position position="555"/>
    </location>
</feature>
<dbReference type="PRINTS" id="PR00344">
    <property type="entry name" value="BCTRLSENSOR"/>
</dbReference>
<keyword evidence="15" id="KW-1185">Reference proteome</keyword>
<evidence type="ECO:0000256" key="8">
    <source>
        <dbReference type="ARBA" id="ARBA00022840"/>
    </source>
</evidence>
<keyword evidence="6" id="KW-0547">Nucleotide-binding</keyword>
<dbReference type="PROSITE" id="PS50109">
    <property type="entry name" value="HIS_KIN"/>
    <property type="match status" value="1"/>
</dbReference>
<dbReference type="InterPro" id="IPR004358">
    <property type="entry name" value="Sig_transdc_His_kin-like_C"/>
</dbReference>
<dbReference type="Pfam" id="PF00512">
    <property type="entry name" value="HisKA"/>
    <property type="match status" value="1"/>
</dbReference>
<keyword evidence="5" id="KW-0808">Transferase</keyword>
<keyword evidence="8 14" id="KW-0067">ATP-binding</keyword>
<comment type="caution">
    <text evidence="14">The sequence shown here is derived from an EMBL/GenBank/DDBJ whole genome shotgun (WGS) entry which is preliminary data.</text>
</comment>
<evidence type="ECO:0000256" key="3">
    <source>
        <dbReference type="ARBA" id="ARBA00012438"/>
    </source>
</evidence>
<evidence type="ECO:0000256" key="10">
    <source>
        <dbReference type="PROSITE-ProRule" id="PRU00169"/>
    </source>
</evidence>
<organism evidence="14 15">
    <name type="scientific">Halalkalibacter alkaliphilus</name>
    <dbReference type="NCBI Taxonomy" id="2917993"/>
    <lineage>
        <taxon>Bacteria</taxon>
        <taxon>Bacillati</taxon>
        <taxon>Bacillota</taxon>
        <taxon>Bacilli</taxon>
        <taxon>Bacillales</taxon>
        <taxon>Bacillaceae</taxon>
        <taxon>Halalkalibacter</taxon>
    </lineage>
</organism>
<dbReference type="EC" id="2.7.13.3" evidence="3"/>
<dbReference type="PANTHER" id="PTHR43047">
    <property type="entry name" value="TWO-COMPONENT HISTIDINE PROTEIN KINASE"/>
    <property type="match status" value="1"/>
</dbReference>
<dbReference type="SMART" id="SM00388">
    <property type="entry name" value="HisKA"/>
    <property type="match status" value="1"/>
</dbReference>
<dbReference type="GO" id="GO:0000155">
    <property type="term" value="F:phosphorelay sensor kinase activity"/>
    <property type="evidence" value="ECO:0007669"/>
    <property type="project" value="InterPro"/>
</dbReference>
<dbReference type="SUPFAM" id="SSF55874">
    <property type="entry name" value="ATPase domain of HSP90 chaperone/DNA topoisomerase II/histidine kinase"/>
    <property type="match status" value="1"/>
</dbReference>